<gene>
    <name evidence="5" type="primary">xseB</name>
    <name evidence="5" type="ORF">MNV_750012</name>
</gene>
<proteinExistence type="inferred from homology"/>
<dbReference type="EC" id="3.1.11.6" evidence="5"/>
<evidence type="ECO:0000256" key="4">
    <source>
        <dbReference type="SAM" id="Coils"/>
    </source>
</evidence>
<evidence type="ECO:0000313" key="5">
    <source>
        <dbReference type="EMBL" id="SNQ62497.1"/>
    </source>
</evidence>
<keyword evidence="3 5" id="KW-0378">Hydrolase</keyword>
<accession>A0A284VTK5</accession>
<dbReference type="GO" id="GO:0006308">
    <property type="term" value="P:DNA catabolic process"/>
    <property type="evidence" value="ECO:0007669"/>
    <property type="project" value="InterPro"/>
</dbReference>
<feature type="coiled-coil region" evidence="4">
    <location>
        <begin position="40"/>
        <end position="67"/>
    </location>
</feature>
<dbReference type="Pfam" id="PF02609">
    <property type="entry name" value="Exonuc_VII_S"/>
    <property type="match status" value="1"/>
</dbReference>
<dbReference type="EMBL" id="FZMP01000224">
    <property type="protein sequence ID" value="SNQ62497.1"/>
    <property type="molecule type" value="Genomic_DNA"/>
</dbReference>
<dbReference type="PANTHER" id="PTHR34137">
    <property type="entry name" value="EXODEOXYRIBONUCLEASE 7 SMALL SUBUNIT"/>
    <property type="match status" value="1"/>
</dbReference>
<keyword evidence="2" id="KW-0540">Nuclease</keyword>
<dbReference type="Proteomes" id="UP000218615">
    <property type="component" value="Unassembled WGS sequence"/>
</dbReference>
<evidence type="ECO:0000256" key="2">
    <source>
        <dbReference type="ARBA" id="ARBA00022722"/>
    </source>
</evidence>
<dbReference type="InterPro" id="IPR003761">
    <property type="entry name" value="Exonuc_VII_S"/>
</dbReference>
<dbReference type="HAMAP" id="MF_00337">
    <property type="entry name" value="Exonuc_7_S"/>
    <property type="match status" value="1"/>
</dbReference>
<dbReference type="PIRSF" id="PIRSF006488">
    <property type="entry name" value="Exonuc_VII_S"/>
    <property type="match status" value="1"/>
</dbReference>
<dbReference type="NCBIfam" id="NF002140">
    <property type="entry name" value="PRK00977.1-4"/>
    <property type="match status" value="1"/>
</dbReference>
<sequence length="79" mass="9162">MEMSFEESLVELENIVEKLENGQLSLDESLILFDTGIKLVKECDTKLKNAQQQIEKLIEENNCLKSEPFELHNENAHEK</sequence>
<keyword evidence="4" id="KW-0175">Coiled coil</keyword>
<evidence type="ECO:0000313" key="6">
    <source>
        <dbReference type="Proteomes" id="UP000218615"/>
    </source>
</evidence>
<dbReference type="GO" id="GO:0009318">
    <property type="term" value="C:exodeoxyribonuclease VII complex"/>
    <property type="evidence" value="ECO:0007669"/>
    <property type="project" value="InterPro"/>
</dbReference>
<evidence type="ECO:0000256" key="3">
    <source>
        <dbReference type="ARBA" id="ARBA00022801"/>
    </source>
</evidence>
<dbReference type="PANTHER" id="PTHR34137:SF1">
    <property type="entry name" value="EXODEOXYRIBONUCLEASE 7 SMALL SUBUNIT"/>
    <property type="match status" value="1"/>
</dbReference>
<keyword evidence="6" id="KW-1185">Reference proteome</keyword>
<keyword evidence="1" id="KW-0963">Cytoplasm</keyword>
<dbReference type="RefSeq" id="WP_257000097.1">
    <property type="nucleotide sequence ID" value="NZ_FZMP01000224.1"/>
</dbReference>
<dbReference type="GO" id="GO:0005829">
    <property type="term" value="C:cytosol"/>
    <property type="evidence" value="ECO:0007669"/>
    <property type="project" value="TreeGrafter"/>
</dbReference>
<organism evidence="5 6">
    <name type="scientific">Candidatus Methanoperedens nitratireducens</name>
    <dbReference type="NCBI Taxonomy" id="1392998"/>
    <lineage>
        <taxon>Archaea</taxon>
        <taxon>Methanobacteriati</taxon>
        <taxon>Methanobacteriota</taxon>
        <taxon>Stenosarchaea group</taxon>
        <taxon>Methanomicrobia</taxon>
        <taxon>Methanosarcinales</taxon>
        <taxon>ANME-2 cluster</taxon>
        <taxon>Candidatus Methanoperedentaceae</taxon>
        <taxon>Candidatus Methanoperedens</taxon>
    </lineage>
</organism>
<dbReference type="InterPro" id="IPR037004">
    <property type="entry name" value="Exonuc_VII_ssu_sf"/>
</dbReference>
<dbReference type="STRING" id="1392998.ANME2D_01191"/>
<protein>
    <submittedName>
        <fullName evidence="5">Exodeoxyribonuclease 7 small subunit</fullName>
        <ecNumber evidence="5">3.1.11.6</ecNumber>
    </submittedName>
</protein>
<dbReference type="SUPFAM" id="SSF116842">
    <property type="entry name" value="XseB-like"/>
    <property type="match status" value="1"/>
</dbReference>
<dbReference type="NCBIfam" id="TIGR01280">
    <property type="entry name" value="xseB"/>
    <property type="match status" value="1"/>
</dbReference>
<name>A0A284VTK5_9EURY</name>
<reference evidence="6" key="1">
    <citation type="submission" date="2017-06" db="EMBL/GenBank/DDBJ databases">
        <authorList>
            <person name="Cremers G."/>
        </authorList>
    </citation>
    <scope>NUCLEOTIDE SEQUENCE [LARGE SCALE GENOMIC DNA]</scope>
</reference>
<dbReference type="Gene3D" id="1.10.287.1040">
    <property type="entry name" value="Exonuclease VII, small subunit"/>
    <property type="match status" value="1"/>
</dbReference>
<dbReference type="GO" id="GO:0008855">
    <property type="term" value="F:exodeoxyribonuclease VII activity"/>
    <property type="evidence" value="ECO:0007669"/>
    <property type="project" value="UniProtKB-EC"/>
</dbReference>
<dbReference type="AlphaFoldDB" id="A0A284VTK5"/>
<evidence type="ECO:0000256" key="1">
    <source>
        <dbReference type="ARBA" id="ARBA00022490"/>
    </source>
</evidence>